<dbReference type="Pfam" id="PF01504">
    <property type="entry name" value="PIP5K"/>
    <property type="match status" value="1"/>
</dbReference>
<dbReference type="EMBL" id="JALJOU010000002">
    <property type="protein sequence ID" value="KAK9845966.1"/>
    <property type="molecule type" value="Genomic_DNA"/>
</dbReference>
<keyword evidence="3" id="KW-0547">Nucleotide-binding</keyword>
<keyword evidence="2" id="KW-0677">Repeat</keyword>
<evidence type="ECO:0000256" key="2">
    <source>
        <dbReference type="ARBA" id="ARBA00022737"/>
    </source>
</evidence>
<evidence type="ECO:0000313" key="6">
    <source>
        <dbReference type="EMBL" id="KAK9845966.1"/>
    </source>
</evidence>
<feature type="compositionally biased region" description="Low complexity" evidence="4">
    <location>
        <begin position="604"/>
        <end position="613"/>
    </location>
</feature>
<feature type="region of interest" description="Disordered" evidence="4">
    <location>
        <begin position="597"/>
        <end position="625"/>
    </location>
</feature>
<name>A0AAW1SJU5_9CHLO</name>
<dbReference type="InterPro" id="IPR023610">
    <property type="entry name" value="PInositol-4/5-P-5/4-kinase"/>
</dbReference>
<dbReference type="GO" id="GO:0016308">
    <property type="term" value="F:1-phosphatidylinositol-4-phosphate 5-kinase activity"/>
    <property type="evidence" value="ECO:0007669"/>
    <property type="project" value="UniProtKB-EC"/>
</dbReference>
<dbReference type="InterPro" id="IPR006652">
    <property type="entry name" value="Kelch_1"/>
</dbReference>
<organism evidence="6 7">
    <name type="scientific">Elliptochloris bilobata</name>
    <dbReference type="NCBI Taxonomy" id="381761"/>
    <lineage>
        <taxon>Eukaryota</taxon>
        <taxon>Viridiplantae</taxon>
        <taxon>Chlorophyta</taxon>
        <taxon>core chlorophytes</taxon>
        <taxon>Trebouxiophyceae</taxon>
        <taxon>Trebouxiophyceae incertae sedis</taxon>
        <taxon>Elliptochloris clade</taxon>
        <taxon>Elliptochloris</taxon>
    </lineage>
</organism>
<keyword evidence="3" id="KW-0808">Transferase</keyword>
<dbReference type="SMART" id="SM00698">
    <property type="entry name" value="MORN"/>
    <property type="match status" value="3"/>
</dbReference>
<dbReference type="GO" id="GO:0046854">
    <property type="term" value="P:phosphatidylinositol phosphate biosynthetic process"/>
    <property type="evidence" value="ECO:0007669"/>
    <property type="project" value="TreeGrafter"/>
</dbReference>
<keyword evidence="3" id="KW-0067">ATP-binding</keyword>
<evidence type="ECO:0000256" key="4">
    <source>
        <dbReference type="SAM" id="MobiDB-lite"/>
    </source>
</evidence>
<dbReference type="InterPro" id="IPR013120">
    <property type="entry name" value="FAR_NAD-bd"/>
</dbReference>
<dbReference type="GO" id="GO:0005524">
    <property type="term" value="F:ATP binding"/>
    <property type="evidence" value="ECO:0007669"/>
    <property type="project" value="UniProtKB-UniRule"/>
</dbReference>
<dbReference type="GO" id="GO:0005886">
    <property type="term" value="C:plasma membrane"/>
    <property type="evidence" value="ECO:0007669"/>
    <property type="project" value="TreeGrafter"/>
</dbReference>
<dbReference type="EC" id="2.7.1.68" evidence="1"/>
<reference evidence="6 7" key="1">
    <citation type="journal article" date="2024" name="Nat. Commun.">
        <title>Phylogenomics reveals the evolutionary origins of lichenization in chlorophyte algae.</title>
        <authorList>
            <person name="Puginier C."/>
            <person name="Libourel C."/>
            <person name="Otte J."/>
            <person name="Skaloud P."/>
            <person name="Haon M."/>
            <person name="Grisel S."/>
            <person name="Petersen M."/>
            <person name="Berrin J.G."/>
            <person name="Delaux P.M."/>
            <person name="Dal Grande F."/>
            <person name="Keller J."/>
        </authorList>
    </citation>
    <scope>NUCLEOTIDE SEQUENCE [LARGE SCALE GENOMIC DNA]</scope>
    <source>
        <strain evidence="6 7">SAG 245.80</strain>
    </source>
</reference>
<dbReference type="InterPro" id="IPR027483">
    <property type="entry name" value="PInositol-4-P-4/5-kinase_C_sf"/>
</dbReference>
<evidence type="ECO:0000256" key="1">
    <source>
        <dbReference type="ARBA" id="ARBA00012172"/>
    </source>
</evidence>
<gene>
    <name evidence="6" type="ORF">WJX81_007112</name>
</gene>
<proteinExistence type="predicted"/>
<dbReference type="Pfam" id="PF07993">
    <property type="entry name" value="NAD_binding_4"/>
    <property type="match status" value="1"/>
</dbReference>
<keyword evidence="3" id="KW-0418">Kinase</keyword>
<dbReference type="SMART" id="SM00330">
    <property type="entry name" value="PIPKc"/>
    <property type="match status" value="1"/>
</dbReference>
<feature type="region of interest" description="Disordered" evidence="4">
    <location>
        <begin position="508"/>
        <end position="535"/>
    </location>
</feature>
<dbReference type="SUPFAM" id="SSF51735">
    <property type="entry name" value="NAD(P)-binding Rossmann-fold domains"/>
    <property type="match status" value="1"/>
</dbReference>
<feature type="compositionally biased region" description="Low complexity" evidence="4">
    <location>
        <begin position="508"/>
        <end position="517"/>
    </location>
</feature>
<dbReference type="Gene3D" id="2.20.110.10">
    <property type="entry name" value="Histone H3 K4-specific methyltransferase SET7/9 N-terminal domain"/>
    <property type="match status" value="2"/>
</dbReference>
<feature type="compositionally biased region" description="Low complexity" evidence="4">
    <location>
        <begin position="1"/>
        <end position="17"/>
    </location>
</feature>
<dbReference type="Pfam" id="PF01344">
    <property type="entry name" value="Kelch_1"/>
    <property type="match status" value="2"/>
</dbReference>
<accession>A0AAW1SJU5</accession>
<sequence>MGTAEGAAGAAPAGGSAPITPETQSPARRPPSAVGGKVPGLPGQQARLPLERPIGGGAPSKPATLAAEGESPTLGPRPAAAERVPVASPVADGRHHAHWPDGSEYYGEWRGGKAHGRGAFVWPSGDRYEGEWADGRENGVGTAIGVDGSRFYGSWQAGKLHGKGVYKPATPQNRRAEVMTTREYADGQLRREEVLRVADYDLRRKAAKRDARRRLSNEGPLLAEEAREDRLGEPIAQGHRSYELMRSLQLGIVFSIARTSRAAAPAGPAPEPTAADFAEQVTQYFPQGERSAAFKWKDYSPQVFQRLRGIFGIDNKDYLLSLTGSRALRELPSPGKSGSVFYLSDDERFLVKTVSREEARLLLARIPAYFRHCAAHPGTLLTRFYGVHRVKSLGGRLSPKVRLVVMGNVFQTEALLHRKFDLKGSTHGRTAGARVADPAAVLKDLDVDVRLALPERAHAALMAQIAADTGLLQALHVMDYSLLLGLHFPRWGAGWFPPHSAPAAGAIAPAPASSAVPGPEPRSNGAATPSGAGHSAAHATVPAVIVGGLAANVDHEPKAAGAPGLHVRGSIPRVSEADEAGAGWGARYDDLLHRAATDARASDDGGSSAADTGEPPEDGGGLGGAAMRRTLSVELGLGAYQRSQEDIGWVPRAGLGGAEEQVEGEPAQAALGVALKASALPRAGGGLEPAICFFGIIDFLQDYNLRKRAEHLAKSVVSDQLLEVNAAATAAIGDTVYLAGGRWCNSTSTNTLLAYNTSSDTWKRLVDLPGPGRNHFPGVALDGLLYVLGGRTVPHPVKGVPQLDRVDVYDPATDSWSSRAQMPTPRSGSAGGVVAGSIVMAGGEGNFASLKGVFPQTEIYNPATDSWSTGPDMAAPRHGTYGIGYKDCLYIPGGGAHMGGLFATNTLEVFYKVRTPACLERGATEVSHRPAVMKLTYNFSTEAAGRQMTVAAAMEGGAFQHNPCEQASREMAAIKDTIADLSDAPPSVHLDVAKGFDRRVVLLTGAAGYVGSVVLEQLFRTCPGIRKVYVFVRSKPGASAAERLAELLAGPAFDALRDSIASVAARIVLIEADISEQGIGLSDMELQALRDGLRPKHAQLRDVDYVIHCASAKATDMPIKDALHSIYLPTRALLHLASALPRVRAFTHLSTAFVNSWMAPGSVAEERVYPLAVHELGQAEGVPLDGLALAERLLSMTDQGAQAEALRIMKGARIPSISYLAKNLAERLVMSYQDKPLSVCIVRPSMIMGAERTPSPGYVGKSSGITRGFLGAAIGVLRFAQHNFNSVAAVVPGDVVSSVVLAASVATAERAGRPSLGPIYHACTSTTHPRTLGMLYEACCAYLNAHPLAALGWAAPRVYRIDPVDSDATFRARCVALNVKLSAMAAMLRIDGQGLAAKKLELGWALWKELGSRRHDYNLAYATSNAQALQALLGAQEAAVVKCVFSEALNDSWEHYFSKLGDAIMGLIHPAKGKVPALPAAAAKHAAPSHASVVNISIQTVSAH</sequence>
<feature type="region of interest" description="Disordered" evidence="4">
    <location>
        <begin position="1"/>
        <end position="83"/>
    </location>
</feature>
<dbReference type="InterPro" id="IPR002498">
    <property type="entry name" value="PInositol-4-P-4/5-kinase_core"/>
</dbReference>
<dbReference type="InterPro" id="IPR036291">
    <property type="entry name" value="NAD(P)-bd_dom_sf"/>
</dbReference>
<dbReference type="Gene3D" id="3.30.800.10">
    <property type="entry name" value="Phosphatidylinositol Phosphate Kinase II Beta"/>
    <property type="match status" value="1"/>
</dbReference>
<dbReference type="Gene3D" id="2.120.10.80">
    <property type="entry name" value="Kelch-type beta propeller"/>
    <property type="match status" value="1"/>
</dbReference>
<protein>
    <recommendedName>
        <fullName evidence="1">1-phosphatidylinositol-4-phosphate 5-kinase</fullName>
        <ecNumber evidence="1">2.7.1.68</ecNumber>
    </recommendedName>
</protein>
<evidence type="ECO:0000256" key="3">
    <source>
        <dbReference type="PROSITE-ProRule" id="PRU00781"/>
    </source>
</evidence>
<dbReference type="Pfam" id="PF02493">
    <property type="entry name" value="MORN"/>
    <property type="match status" value="3"/>
</dbReference>
<dbReference type="InterPro" id="IPR027484">
    <property type="entry name" value="PInositol-4-P-5-kinase_N"/>
</dbReference>
<dbReference type="SUPFAM" id="SSF117281">
    <property type="entry name" value="Kelch motif"/>
    <property type="match status" value="1"/>
</dbReference>
<evidence type="ECO:0000259" key="5">
    <source>
        <dbReference type="PROSITE" id="PS51455"/>
    </source>
</evidence>
<dbReference type="PANTHER" id="PTHR23086:SF8">
    <property type="entry name" value="PHOSPHATIDYLINOSITOL 5-PHOSPHATE 4-KINASE, ISOFORM A"/>
    <property type="match status" value="1"/>
</dbReference>
<dbReference type="Gene3D" id="3.40.50.720">
    <property type="entry name" value="NAD(P)-binding Rossmann-like Domain"/>
    <property type="match status" value="1"/>
</dbReference>
<dbReference type="InterPro" id="IPR003409">
    <property type="entry name" value="MORN"/>
</dbReference>
<dbReference type="InterPro" id="IPR015915">
    <property type="entry name" value="Kelch-typ_b-propeller"/>
</dbReference>
<dbReference type="PROSITE" id="PS51455">
    <property type="entry name" value="PIPK"/>
    <property type="match status" value="1"/>
</dbReference>
<dbReference type="SUPFAM" id="SSF56104">
    <property type="entry name" value="SAICAR synthase-like"/>
    <property type="match status" value="2"/>
</dbReference>
<feature type="domain" description="PIPK" evidence="5">
    <location>
        <begin position="232"/>
        <end position="744"/>
    </location>
</feature>
<comment type="caution">
    <text evidence="6">The sequence shown here is derived from an EMBL/GenBank/DDBJ whole genome shotgun (WGS) entry which is preliminary data.</text>
</comment>
<dbReference type="SUPFAM" id="SSF82185">
    <property type="entry name" value="Histone H3 K4-specific methyltransferase SET7/9 N-terminal domain"/>
    <property type="match status" value="1"/>
</dbReference>
<evidence type="ECO:0000313" key="7">
    <source>
        <dbReference type="Proteomes" id="UP001445335"/>
    </source>
</evidence>
<dbReference type="PANTHER" id="PTHR23086">
    <property type="entry name" value="PHOSPHATIDYLINOSITOL-4-PHOSPHATE 5-KINASE"/>
    <property type="match status" value="1"/>
</dbReference>
<keyword evidence="7" id="KW-1185">Reference proteome</keyword>
<dbReference type="Gene3D" id="3.30.810.10">
    <property type="entry name" value="2-Layer Sandwich"/>
    <property type="match status" value="1"/>
</dbReference>
<dbReference type="SMART" id="SM00612">
    <property type="entry name" value="Kelch"/>
    <property type="match status" value="3"/>
</dbReference>
<dbReference type="Proteomes" id="UP001445335">
    <property type="component" value="Unassembled WGS sequence"/>
</dbReference>